<dbReference type="OrthoDB" id="6514358at2759"/>
<reference evidence="1" key="1">
    <citation type="submission" date="2020-07" db="EMBL/GenBank/DDBJ databases">
        <title>Multicomponent nature underlies the extraordinary mechanical properties of spider dragline silk.</title>
        <authorList>
            <person name="Kono N."/>
            <person name="Nakamura H."/>
            <person name="Mori M."/>
            <person name="Yoshida Y."/>
            <person name="Ohtoshi R."/>
            <person name="Malay A.D."/>
            <person name="Moran D.A.P."/>
            <person name="Tomita M."/>
            <person name="Numata K."/>
            <person name="Arakawa K."/>
        </authorList>
    </citation>
    <scope>NUCLEOTIDE SEQUENCE</scope>
</reference>
<keyword evidence="2" id="KW-1185">Reference proteome</keyword>
<protein>
    <submittedName>
        <fullName evidence="1">CUB domain-containing protein</fullName>
    </submittedName>
</protein>
<evidence type="ECO:0000313" key="1">
    <source>
        <dbReference type="EMBL" id="GFQ74201.1"/>
    </source>
</evidence>
<accession>A0A8X6FAK0</accession>
<dbReference type="AlphaFoldDB" id="A0A8X6FAK0"/>
<dbReference type="EMBL" id="BMAO01031319">
    <property type="protein sequence ID" value="GFQ74201.1"/>
    <property type="molecule type" value="Genomic_DNA"/>
</dbReference>
<comment type="caution">
    <text evidence="1">The sequence shown here is derived from an EMBL/GenBank/DDBJ whole genome shotgun (WGS) entry which is preliminary data.</text>
</comment>
<sequence length="129" mass="14142">SMKDIGSCSNGNSIEIELSSMSSNSSGILISDWDTRFEPNLHCVVILKPPLTYGLVASVRNIDLQPYAANDTNCRNYLELSQPFKVLAAIGILPNSGFESGCYSSAERVMHWKLIQAPSPFGSIIKKKF</sequence>
<name>A0A8X6FAK0_TRICU</name>
<evidence type="ECO:0000313" key="2">
    <source>
        <dbReference type="Proteomes" id="UP000887116"/>
    </source>
</evidence>
<gene>
    <name evidence="1" type="primary">AVEN_166808_1</name>
    <name evidence="1" type="ORF">TNCT_192191</name>
</gene>
<proteinExistence type="predicted"/>
<organism evidence="1 2">
    <name type="scientific">Trichonephila clavata</name>
    <name type="common">Joro spider</name>
    <name type="synonym">Nephila clavata</name>
    <dbReference type="NCBI Taxonomy" id="2740835"/>
    <lineage>
        <taxon>Eukaryota</taxon>
        <taxon>Metazoa</taxon>
        <taxon>Ecdysozoa</taxon>
        <taxon>Arthropoda</taxon>
        <taxon>Chelicerata</taxon>
        <taxon>Arachnida</taxon>
        <taxon>Araneae</taxon>
        <taxon>Araneomorphae</taxon>
        <taxon>Entelegynae</taxon>
        <taxon>Araneoidea</taxon>
        <taxon>Nephilidae</taxon>
        <taxon>Trichonephila</taxon>
    </lineage>
</organism>
<dbReference type="Proteomes" id="UP000887116">
    <property type="component" value="Unassembled WGS sequence"/>
</dbReference>
<feature type="non-terminal residue" evidence="1">
    <location>
        <position position="1"/>
    </location>
</feature>